<dbReference type="SUPFAM" id="SSF55347">
    <property type="entry name" value="Glyceraldehyde-3-phosphate dehydrogenase-like, C-terminal domain"/>
    <property type="match status" value="1"/>
</dbReference>
<dbReference type="SUPFAM" id="SSF51735">
    <property type="entry name" value="NAD(P)-binding Rossmann-fold domains"/>
    <property type="match status" value="1"/>
</dbReference>
<name>A0ABR3WDS3_9PEZI</name>
<keyword evidence="3" id="KW-1185">Reference proteome</keyword>
<proteinExistence type="predicted"/>
<sequence length="319" mass="34623">MSTPTPVPIAIIGGGIFVKEQHLPAVLATPLLSLKLIYSRSLKSAKETSELLPASHGAVELYSEDSPGKSFKDVLSRSDIVGVIIALPIRNQPEFIEAALKAGKHVLAEKPVGPDVESAKKLISWYREIAAEKKVTWAVAEQFRFLPKYVWAAEQARGLGKVIGFNFRVFQLCSQVFLGEDRPNTVIGYSSLVQQHLAPVDTLSAVIKTKSGAVGSFTCSWGTTMKATEYTVACENGSVTVEGDAGWILHKNGRKEEKDFPFTVGSGVKEEVQAWGAAIAEGKENPLLTPEITLGDLELLEYMLKSGEENGAPRKLELQ</sequence>
<dbReference type="Gene3D" id="3.40.50.720">
    <property type="entry name" value="NAD(P)-binding Rossmann-like Domain"/>
    <property type="match status" value="1"/>
</dbReference>
<dbReference type="InterPro" id="IPR036291">
    <property type="entry name" value="NAD(P)-bd_dom_sf"/>
</dbReference>
<gene>
    <name evidence="2" type="ORF">Daus18300_009533</name>
</gene>
<evidence type="ECO:0000313" key="3">
    <source>
        <dbReference type="Proteomes" id="UP001583177"/>
    </source>
</evidence>
<evidence type="ECO:0000313" key="2">
    <source>
        <dbReference type="EMBL" id="KAL1859532.1"/>
    </source>
</evidence>
<dbReference type="Pfam" id="PF01408">
    <property type="entry name" value="GFO_IDH_MocA"/>
    <property type="match status" value="1"/>
</dbReference>
<feature type="domain" description="Gfo/Idh/MocA-like oxidoreductase N-terminal" evidence="1">
    <location>
        <begin position="9"/>
        <end position="125"/>
    </location>
</feature>
<organism evidence="2 3">
    <name type="scientific">Diaporthe australafricana</name>
    <dbReference type="NCBI Taxonomy" id="127596"/>
    <lineage>
        <taxon>Eukaryota</taxon>
        <taxon>Fungi</taxon>
        <taxon>Dikarya</taxon>
        <taxon>Ascomycota</taxon>
        <taxon>Pezizomycotina</taxon>
        <taxon>Sordariomycetes</taxon>
        <taxon>Sordariomycetidae</taxon>
        <taxon>Diaporthales</taxon>
        <taxon>Diaporthaceae</taxon>
        <taxon>Diaporthe</taxon>
    </lineage>
</organism>
<dbReference type="EMBL" id="JAWRVE010000098">
    <property type="protein sequence ID" value="KAL1859532.1"/>
    <property type="molecule type" value="Genomic_DNA"/>
</dbReference>
<dbReference type="Proteomes" id="UP001583177">
    <property type="component" value="Unassembled WGS sequence"/>
</dbReference>
<accession>A0ABR3WDS3</accession>
<dbReference type="Gene3D" id="3.30.360.10">
    <property type="entry name" value="Dihydrodipicolinate Reductase, domain 2"/>
    <property type="match status" value="1"/>
</dbReference>
<dbReference type="PANTHER" id="PTHR42840">
    <property type="entry name" value="NAD(P)-BINDING ROSSMANN-FOLD SUPERFAMILY PROTEIN-RELATED"/>
    <property type="match status" value="1"/>
</dbReference>
<protein>
    <recommendedName>
        <fullName evidence="1">Gfo/Idh/MocA-like oxidoreductase N-terminal domain-containing protein</fullName>
    </recommendedName>
</protein>
<comment type="caution">
    <text evidence="2">The sequence shown here is derived from an EMBL/GenBank/DDBJ whole genome shotgun (WGS) entry which is preliminary data.</text>
</comment>
<dbReference type="InterPro" id="IPR000683">
    <property type="entry name" value="Gfo/Idh/MocA-like_OxRdtase_N"/>
</dbReference>
<evidence type="ECO:0000259" key="1">
    <source>
        <dbReference type="Pfam" id="PF01408"/>
    </source>
</evidence>
<reference evidence="2 3" key="1">
    <citation type="journal article" date="2024" name="IMA Fungus">
        <title>IMA Genome - F19 : A genome assembly and annotation guide to empower mycologists, including annotated draft genome sequences of Ceratocystis pirilliformis, Diaporthe australafricana, Fusarium ophioides, Paecilomyces lecythidis, and Sporothrix stenoceras.</title>
        <authorList>
            <person name="Aylward J."/>
            <person name="Wilson A.M."/>
            <person name="Visagie C.M."/>
            <person name="Spraker J."/>
            <person name="Barnes I."/>
            <person name="Buitendag C."/>
            <person name="Ceriani C."/>
            <person name="Del Mar Angel L."/>
            <person name="du Plessis D."/>
            <person name="Fuchs T."/>
            <person name="Gasser K."/>
            <person name="Kramer D."/>
            <person name="Li W."/>
            <person name="Munsamy K."/>
            <person name="Piso A."/>
            <person name="Price J.L."/>
            <person name="Sonnekus B."/>
            <person name="Thomas C."/>
            <person name="van der Nest A."/>
            <person name="van Dijk A."/>
            <person name="van Heerden A."/>
            <person name="van Vuuren N."/>
            <person name="Yilmaz N."/>
            <person name="Duong T.A."/>
            <person name="van der Merwe N.A."/>
            <person name="Wingfield M.J."/>
            <person name="Wingfield B.D."/>
        </authorList>
    </citation>
    <scope>NUCLEOTIDE SEQUENCE [LARGE SCALE GENOMIC DNA]</scope>
    <source>
        <strain evidence="2 3">CMW 18300</strain>
    </source>
</reference>
<dbReference type="PANTHER" id="PTHR42840:SF5">
    <property type="entry name" value="NAD(P)-BINDING ROSSMANN-FOLD SUPERFAMILY PROTEIN"/>
    <property type="match status" value="1"/>
</dbReference>